<evidence type="ECO:0000313" key="3">
    <source>
        <dbReference type="Proteomes" id="UP000813385"/>
    </source>
</evidence>
<dbReference type="GO" id="GO:0032389">
    <property type="term" value="C:MutLalpha complex"/>
    <property type="evidence" value="ECO:0007669"/>
    <property type="project" value="TreeGrafter"/>
</dbReference>
<proteinExistence type="inferred from homology"/>
<name>A0A8K0TNY5_9PEZI</name>
<evidence type="ECO:0000256" key="1">
    <source>
        <dbReference type="ARBA" id="ARBA00006082"/>
    </source>
</evidence>
<sequence length="268" mass="28987">MPIEKLPNSTALRLKSTVLLLTSDAVVKELVDNALDAEASSIEVQISANTIDKIQVRDNGTGINPQDYASLARPSHTSKLRSFDELQLKAGQTLGFRGDALASATDIAQTTIVTRTAADAVAMKLEFLPNARGEQSPRPVSAPVGTTVTLLRLFDGMPVRKKEYTKKAPHFISSIRRQLLAYVLARPHVKITFKVLGETRKSDWSYAPARPPSARDAATQGLGLEVVSNCISKTFVGLSTATPEPSNTEHMAKQSLAMAPSYRLIHAP</sequence>
<dbReference type="PANTHER" id="PTHR10073">
    <property type="entry name" value="DNA MISMATCH REPAIR PROTEIN MLH, PMS, MUTL"/>
    <property type="match status" value="1"/>
</dbReference>
<dbReference type="AlphaFoldDB" id="A0A8K0TNY5"/>
<dbReference type="GO" id="GO:0016887">
    <property type="term" value="F:ATP hydrolysis activity"/>
    <property type="evidence" value="ECO:0007669"/>
    <property type="project" value="InterPro"/>
</dbReference>
<dbReference type="FunFam" id="3.30.565.10:FF:000017">
    <property type="entry name" value="PMS1 homolog 1, mismatch repair system component"/>
    <property type="match status" value="1"/>
</dbReference>
<dbReference type="GO" id="GO:0140664">
    <property type="term" value="F:ATP-dependent DNA damage sensor activity"/>
    <property type="evidence" value="ECO:0007669"/>
    <property type="project" value="InterPro"/>
</dbReference>
<dbReference type="PANTHER" id="PTHR10073:SF41">
    <property type="entry name" value="MISMATCH REPAIR PROTEIN, PUTATIVE (AFU_ORTHOLOGUE AFUA_8G05820)-RELATED"/>
    <property type="match status" value="1"/>
</dbReference>
<reference evidence="2" key="1">
    <citation type="journal article" date="2021" name="Nat. Commun.">
        <title>Genetic determinants of endophytism in the Arabidopsis root mycobiome.</title>
        <authorList>
            <person name="Mesny F."/>
            <person name="Miyauchi S."/>
            <person name="Thiergart T."/>
            <person name="Pickel B."/>
            <person name="Atanasova L."/>
            <person name="Karlsson M."/>
            <person name="Huettel B."/>
            <person name="Barry K.W."/>
            <person name="Haridas S."/>
            <person name="Chen C."/>
            <person name="Bauer D."/>
            <person name="Andreopoulos W."/>
            <person name="Pangilinan J."/>
            <person name="LaButti K."/>
            <person name="Riley R."/>
            <person name="Lipzen A."/>
            <person name="Clum A."/>
            <person name="Drula E."/>
            <person name="Henrissat B."/>
            <person name="Kohler A."/>
            <person name="Grigoriev I.V."/>
            <person name="Martin F.M."/>
            <person name="Hacquard S."/>
        </authorList>
    </citation>
    <scope>NUCLEOTIDE SEQUENCE</scope>
    <source>
        <strain evidence="2">MPI-CAGE-AT-0016</strain>
    </source>
</reference>
<accession>A0A8K0TNY5</accession>
<comment type="caution">
    <text evidence="2">The sequence shown here is derived from an EMBL/GenBank/DDBJ whole genome shotgun (WGS) entry which is preliminary data.</text>
</comment>
<dbReference type="Gene3D" id="3.30.565.10">
    <property type="entry name" value="Histidine kinase-like ATPase, C-terminal domain"/>
    <property type="match status" value="1"/>
</dbReference>
<dbReference type="EMBL" id="JAGPXD010000002">
    <property type="protein sequence ID" value="KAH7369071.1"/>
    <property type="molecule type" value="Genomic_DNA"/>
</dbReference>
<evidence type="ECO:0000313" key="2">
    <source>
        <dbReference type="EMBL" id="KAH7369071.1"/>
    </source>
</evidence>
<dbReference type="InterPro" id="IPR036890">
    <property type="entry name" value="HATPase_C_sf"/>
</dbReference>
<protein>
    <submittedName>
        <fullName evidence="2">DNA mismatch repair protein MutL</fullName>
    </submittedName>
</protein>
<comment type="similarity">
    <text evidence="1">Belongs to the DNA mismatch repair MutL/HexB family.</text>
</comment>
<gene>
    <name evidence="2" type="ORF">B0T11DRAFT_350642</name>
</gene>
<dbReference type="OrthoDB" id="10263226at2759"/>
<organism evidence="2 3">
    <name type="scientific">Plectosphaerella cucumerina</name>
    <dbReference type="NCBI Taxonomy" id="40658"/>
    <lineage>
        <taxon>Eukaryota</taxon>
        <taxon>Fungi</taxon>
        <taxon>Dikarya</taxon>
        <taxon>Ascomycota</taxon>
        <taxon>Pezizomycotina</taxon>
        <taxon>Sordariomycetes</taxon>
        <taxon>Hypocreomycetidae</taxon>
        <taxon>Glomerellales</taxon>
        <taxon>Plectosphaerellaceae</taxon>
        <taxon>Plectosphaerella</taxon>
    </lineage>
</organism>
<dbReference type="Pfam" id="PF13589">
    <property type="entry name" value="HATPase_c_3"/>
    <property type="match status" value="1"/>
</dbReference>
<dbReference type="GO" id="GO:0006298">
    <property type="term" value="P:mismatch repair"/>
    <property type="evidence" value="ECO:0007669"/>
    <property type="project" value="InterPro"/>
</dbReference>
<dbReference type="Proteomes" id="UP000813385">
    <property type="component" value="Unassembled WGS sequence"/>
</dbReference>
<keyword evidence="3" id="KW-1185">Reference proteome</keyword>
<dbReference type="SUPFAM" id="SSF55874">
    <property type="entry name" value="ATPase domain of HSP90 chaperone/DNA topoisomerase II/histidine kinase"/>
    <property type="match status" value="1"/>
</dbReference>
<dbReference type="InterPro" id="IPR038973">
    <property type="entry name" value="MutL/Mlh/Pms-like"/>
</dbReference>